<comment type="similarity">
    <text evidence="10">Belongs to the protein kinase superfamily.</text>
</comment>
<dbReference type="PROSITE" id="PS00108">
    <property type="entry name" value="PROTEIN_KINASE_ST"/>
    <property type="match status" value="1"/>
</dbReference>
<evidence type="ECO:0000256" key="1">
    <source>
        <dbReference type="ARBA" id="ARBA00012513"/>
    </source>
</evidence>
<dbReference type="InterPro" id="IPR000719">
    <property type="entry name" value="Prot_kinase_dom"/>
</dbReference>
<dbReference type="EC" id="2.7.11.1" evidence="1"/>
<dbReference type="SUPFAM" id="SSF56112">
    <property type="entry name" value="Protein kinase-like (PK-like)"/>
    <property type="match status" value="1"/>
</dbReference>
<sequence length="407" mass="46281">MAGREPEILGHYEVGKALGKGSFSSVRQCKDVNTGKEYAMKILDKQTLVDQNMGAQVNREIAIMLQMSHRNVCSMRECFQTHDKVYIILELVSGGELFDKIKESKKLEEDKARYYFQQIMLGLDYCHKHGIAHRDLKPENILLNNDDVIKLSDFGLSNTQRSTDSGRVNPSMMLRTVCGTPNYVAPEVLLEKGYNGFMADMWSCGVILFVMLAGKLPFYDKVMHNLFKKIQTGQYNMPEHVSDGAAKLIRRLMCVNPHERATMEEVLKDPWFTSNWREEFDESGELVRSVSQEKINNAIKELREQRERRRSVEPEKSKNDEGESKSAGGGTAIKNYHAKKAAGGDGEKAVLDKEVNAKKKELEDLQRQREEMDRLLEAKRKELEGMNMSGDPGMTLKKRPGGYASKK</sequence>
<evidence type="ECO:0000259" key="12">
    <source>
        <dbReference type="PROSITE" id="PS50011"/>
    </source>
</evidence>
<evidence type="ECO:0000256" key="4">
    <source>
        <dbReference type="ARBA" id="ARBA00022741"/>
    </source>
</evidence>
<dbReference type="Pfam" id="PF00069">
    <property type="entry name" value="Pkinase"/>
    <property type="match status" value="1"/>
</dbReference>
<dbReference type="GO" id="GO:0004674">
    <property type="term" value="F:protein serine/threonine kinase activity"/>
    <property type="evidence" value="ECO:0007669"/>
    <property type="project" value="UniProtKB-KW"/>
</dbReference>
<evidence type="ECO:0000256" key="8">
    <source>
        <dbReference type="ARBA" id="ARBA00048679"/>
    </source>
</evidence>
<reference evidence="13" key="1">
    <citation type="submission" date="2021-01" db="EMBL/GenBank/DDBJ databases">
        <authorList>
            <person name="Corre E."/>
            <person name="Pelletier E."/>
            <person name="Niang G."/>
            <person name="Scheremetjew M."/>
            <person name="Finn R."/>
            <person name="Kale V."/>
            <person name="Holt S."/>
            <person name="Cochrane G."/>
            <person name="Meng A."/>
            <person name="Brown T."/>
            <person name="Cohen L."/>
        </authorList>
    </citation>
    <scope>NUCLEOTIDE SEQUENCE</scope>
    <source>
        <strain evidence="13">CCMP1594</strain>
    </source>
</reference>
<feature type="region of interest" description="Disordered" evidence="11">
    <location>
        <begin position="301"/>
        <end position="407"/>
    </location>
</feature>
<keyword evidence="4 9" id="KW-0547">Nucleotide-binding</keyword>
<dbReference type="InterPro" id="IPR017441">
    <property type="entry name" value="Protein_kinase_ATP_BS"/>
</dbReference>
<dbReference type="PROSITE" id="PS50011">
    <property type="entry name" value="PROTEIN_KINASE_DOM"/>
    <property type="match status" value="1"/>
</dbReference>
<dbReference type="FunFam" id="1.10.510.10:FF:000956">
    <property type="entry name" value="CAMK family protein kinase"/>
    <property type="match status" value="1"/>
</dbReference>
<feature type="domain" description="Protein kinase" evidence="12">
    <location>
        <begin position="12"/>
        <end position="272"/>
    </location>
</feature>
<keyword evidence="3" id="KW-0808">Transferase</keyword>
<dbReference type="PANTHER" id="PTHR43895">
    <property type="entry name" value="CALCIUM/CALMODULIN-DEPENDENT PROTEIN KINASE KINASE-RELATED"/>
    <property type="match status" value="1"/>
</dbReference>
<comment type="catalytic activity">
    <reaction evidence="7">
        <text>L-threonyl-[protein] + ATP = O-phospho-L-threonyl-[protein] + ADP + H(+)</text>
        <dbReference type="Rhea" id="RHEA:46608"/>
        <dbReference type="Rhea" id="RHEA-COMP:11060"/>
        <dbReference type="Rhea" id="RHEA-COMP:11605"/>
        <dbReference type="ChEBI" id="CHEBI:15378"/>
        <dbReference type="ChEBI" id="CHEBI:30013"/>
        <dbReference type="ChEBI" id="CHEBI:30616"/>
        <dbReference type="ChEBI" id="CHEBI:61977"/>
        <dbReference type="ChEBI" id="CHEBI:456216"/>
        <dbReference type="EC" id="2.7.11.1"/>
    </reaction>
</comment>
<gene>
    <name evidence="13" type="ORF">EGYM00163_LOCUS22331</name>
</gene>
<evidence type="ECO:0000256" key="11">
    <source>
        <dbReference type="SAM" id="MobiDB-lite"/>
    </source>
</evidence>
<evidence type="ECO:0000256" key="7">
    <source>
        <dbReference type="ARBA" id="ARBA00047899"/>
    </source>
</evidence>
<dbReference type="PROSITE" id="PS00107">
    <property type="entry name" value="PROTEIN_KINASE_ATP"/>
    <property type="match status" value="1"/>
</dbReference>
<dbReference type="GO" id="GO:0005524">
    <property type="term" value="F:ATP binding"/>
    <property type="evidence" value="ECO:0007669"/>
    <property type="project" value="UniProtKB-UniRule"/>
</dbReference>
<feature type="compositionally biased region" description="Basic residues" evidence="11">
    <location>
        <begin position="396"/>
        <end position="407"/>
    </location>
</feature>
<dbReference type="CDD" id="cd14003">
    <property type="entry name" value="STKc_AMPK-like"/>
    <property type="match status" value="1"/>
</dbReference>
<accession>A0A7S4CZD8</accession>
<dbReference type="Gene3D" id="1.10.510.10">
    <property type="entry name" value="Transferase(Phosphotransferase) domain 1"/>
    <property type="match status" value="1"/>
</dbReference>
<dbReference type="GO" id="GO:0007165">
    <property type="term" value="P:signal transduction"/>
    <property type="evidence" value="ECO:0007669"/>
    <property type="project" value="TreeGrafter"/>
</dbReference>
<dbReference type="InterPro" id="IPR008271">
    <property type="entry name" value="Ser/Thr_kinase_AS"/>
</dbReference>
<evidence type="ECO:0000256" key="3">
    <source>
        <dbReference type="ARBA" id="ARBA00022679"/>
    </source>
</evidence>
<organism evidence="13">
    <name type="scientific">Eutreptiella gymnastica</name>
    <dbReference type="NCBI Taxonomy" id="73025"/>
    <lineage>
        <taxon>Eukaryota</taxon>
        <taxon>Discoba</taxon>
        <taxon>Euglenozoa</taxon>
        <taxon>Euglenida</taxon>
        <taxon>Spirocuta</taxon>
        <taxon>Euglenophyceae</taxon>
        <taxon>Eutreptiales</taxon>
        <taxon>Eutreptiaceae</taxon>
        <taxon>Eutreptiella</taxon>
    </lineage>
</organism>
<feature type="compositionally biased region" description="Basic and acidic residues" evidence="11">
    <location>
        <begin position="301"/>
        <end position="324"/>
    </location>
</feature>
<dbReference type="InterPro" id="IPR011009">
    <property type="entry name" value="Kinase-like_dom_sf"/>
</dbReference>
<evidence type="ECO:0000256" key="9">
    <source>
        <dbReference type="PROSITE-ProRule" id="PRU10141"/>
    </source>
</evidence>
<keyword evidence="2 10" id="KW-0723">Serine/threonine-protein kinase</keyword>
<feature type="binding site" evidence="9">
    <location>
        <position position="41"/>
    </location>
    <ligand>
        <name>ATP</name>
        <dbReference type="ChEBI" id="CHEBI:30616"/>
    </ligand>
</feature>
<dbReference type="FunFam" id="3.30.200.20:FF:000042">
    <property type="entry name" value="Aurora kinase A"/>
    <property type="match status" value="1"/>
</dbReference>
<proteinExistence type="inferred from homology"/>
<protein>
    <recommendedName>
        <fullName evidence="1">non-specific serine/threonine protein kinase</fullName>
        <ecNumber evidence="1">2.7.11.1</ecNumber>
    </recommendedName>
</protein>
<evidence type="ECO:0000313" key="13">
    <source>
        <dbReference type="EMBL" id="CAE0811183.1"/>
    </source>
</evidence>
<evidence type="ECO:0000256" key="10">
    <source>
        <dbReference type="RuleBase" id="RU000304"/>
    </source>
</evidence>
<keyword evidence="5" id="KW-0418">Kinase</keyword>
<name>A0A7S4CZD8_9EUGL</name>
<dbReference type="SMART" id="SM00220">
    <property type="entry name" value="S_TKc"/>
    <property type="match status" value="1"/>
</dbReference>
<dbReference type="PANTHER" id="PTHR43895:SF32">
    <property type="entry name" value="SERINE_THREONINE-PROTEIN KINASE CHK1"/>
    <property type="match status" value="1"/>
</dbReference>
<dbReference type="AlphaFoldDB" id="A0A7S4CZD8"/>
<comment type="catalytic activity">
    <reaction evidence="8">
        <text>L-seryl-[protein] + ATP = O-phospho-L-seryl-[protein] + ADP + H(+)</text>
        <dbReference type="Rhea" id="RHEA:17989"/>
        <dbReference type="Rhea" id="RHEA-COMP:9863"/>
        <dbReference type="Rhea" id="RHEA-COMP:11604"/>
        <dbReference type="ChEBI" id="CHEBI:15378"/>
        <dbReference type="ChEBI" id="CHEBI:29999"/>
        <dbReference type="ChEBI" id="CHEBI:30616"/>
        <dbReference type="ChEBI" id="CHEBI:83421"/>
        <dbReference type="ChEBI" id="CHEBI:456216"/>
        <dbReference type="EC" id="2.7.11.1"/>
    </reaction>
</comment>
<dbReference type="EMBL" id="HBJA01063184">
    <property type="protein sequence ID" value="CAE0811183.1"/>
    <property type="molecule type" value="Transcribed_RNA"/>
</dbReference>
<evidence type="ECO:0000256" key="5">
    <source>
        <dbReference type="ARBA" id="ARBA00022777"/>
    </source>
</evidence>
<feature type="compositionally biased region" description="Basic and acidic residues" evidence="11">
    <location>
        <begin position="345"/>
        <end position="384"/>
    </location>
</feature>
<evidence type="ECO:0000256" key="6">
    <source>
        <dbReference type="ARBA" id="ARBA00022840"/>
    </source>
</evidence>
<evidence type="ECO:0000256" key="2">
    <source>
        <dbReference type="ARBA" id="ARBA00022527"/>
    </source>
</evidence>
<keyword evidence="6 9" id="KW-0067">ATP-binding</keyword>